<dbReference type="SUPFAM" id="SSF56801">
    <property type="entry name" value="Acetyl-CoA synthetase-like"/>
    <property type="match status" value="1"/>
</dbReference>
<evidence type="ECO:0000256" key="6">
    <source>
        <dbReference type="ARBA" id="ARBA00023194"/>
    </source>
</evidence>
<dbReference type="STRING" id="588581.Cpap_1765"/>
<dbReference type="Pfam" id="PF00668">
    <property type="entry name" value="Condensation"/>
    <property type="match status" value="1"/>
</dbReference>
<dbReference type="InterPro" id="IPR006162">
    <property type="entry name" value="Ppantetheine_attach_site"/>
</dbReference>
<dbReference type="InterPro" id="IPR020845">
    <property type="entry name" value="AMP-binding_CS"/>
</dbReference>
<keyword evidence="3" id="KW-0596">Phosphopantetheine</keyword>
<dbReference type="CDD" id="cd19535">
    <property type="entry name" value="Cyc_NRPS"/>
    <property type="match status" value="1"/>
</dbReference>
<dbReference type="InterPro" id="IPR010071">
    <property type="entry name" value="AA_adenyl_dom"/>
</dbReference>
<dbReference type="eggNOG" id="COG1020">
    <property type="taxonomic scope" value="Bacteria"/>
</dbReference>
<evidence type="ECO:0000313" key="9">
    <source>
        <dbReference type="Proteomes" id="UP000003860"/>
    </source>
</evidence>
<dbReference type="InterPro" id="IPR009081">
    <property type="entry name" value="PP-bd_ACP"/>
</dbReference>
<dbReference type="SUPFAM" id="SSF53474">
    <property type="entry name" value="alpha/beta-Hydrolases"/>
    <property type="match status" value="1"/>
</dbReference>
<keyword evidence="9" id="KW-1185">Reference proteome</keyword>
<evidence type="ECO:0000259" key="7">
    <source>
        <dbReference type="PROSITE" id="PS50075"/>
    </source>
</evidence>
<dbReference type="Pfam" id="PF08242">
    <property type="entry name" value="Methyltransf_12"/>
    <property type="match status" value="1"/>
</dbReference>
<dbReference type="SUPFAM" id="SSF52777">
    <property type="entry name" value="CoA-dependent acyltransferases"/>
    <property type="match status" value="2"/>
</dbReference>
<dbReference type="OrthoDB" id="9778383at2"/>
<dbReference type="Gene3D" id="3.30.559.10">
    <property type="entry name" value="Chloramphenicol acetyltransferase-like domain"/>
    <property type="match status" value="1"/>
</dbReference>
<evidence type="ECO:0000256" key="1">
    <source>
        <dbReference type="ARBA" id="ARBA00001957"/>
    </source>
</evidence>
<proteinExistence type="predicted"/>
<dbReference type="InterPro" id="IPR036736">
    <property type="entry name" value="ACP-like_sf"/>
</dbReference>
<comment type="caution">
    <text evidence="8">The sequence shown here is derived from an EMBL/GenBank/DDBJ whole genome shotgun (WGS) entry which is preliminary data.</text>
</comment>
<gene>
    <name evidence="8" type="ORF">Cpap_1765</name>
</gene>
<dbReference type="InterPro" id="IPR001031">
    <property type="entry name" value="Thioesterase"/>
</dbReference>
<dbReference type="GO" id="GO:0005737">
    <property type="term" value="C:cytoplasm"/>
    <property type="evidence" value="ECO:0007669"/>
    <property type="project" value="TreeGrafter"/>
</dbReference>
<comment type="cofactor">
    <cofactor evidence="1">
        <name>pantetheine 4'-phosphate</name>
        <dbReference type="ChEBI" id="CHEBI:47942"/>
    </cofactor>
</comment>
<name>F1TDD4_9FIRM</name>
<sequence>MKLINAKDILDYYKKIGIELWSEAGKLKYKAPQMSLSEEHIKVLKENKEELLDYLENKKEDIAITIDRNSRYEAFPMNDVQTAYLLGRKNTFEYSGVACHVYFEVNYDKLNIEKVRKTWDLLVSRHDMLRAVMNENGYQQILEAVPELDIPYIDITEDSLKDNEEIQSLRKEMSHRIYELGKWPMFGIAVSKHNRGATLHFSMEFLVADWTSIWLLLSEFEALYFSLDKVLPDFQLSFRDYILAERRLKTSDAYETDKAYWIKQIEQFPAAPELPLKISMDINDKPAFKRILMKMDIDKWLSFKSNAQKCGITPTVAVLAVYAEVIERWSNNKEFLINLTVLNRMPLHEDINKLVGDFTTVSLLAVDAGKSNEFTEFAKSINSKLFEDLDHRLYSGIEVIRELARKRNQPSLMPIVFTSAIGLIDSNNQLLGKVEGFGISQTPQVFIDCQAMDGNFGLQINWDIREGIFPDGMIADMFQAFEEKIYRLSAGLEEWSNNMGIDIPQWQVRERAEANATKTALPKGFLYSKFLEQVKIRPNDIAVDDGEGQFTYKELDSLAKAIAYEIVKHGGNKQDKIAVVMDKSRYQVAAVLGILYMGGVYVPVDAKQAGLRRNTILDNLGSNIVLTLSCNNNIYTENICTLEVDRIIRPNDFEVAENQIENPAYIIYTSGSTGLPKGVVISHKAAVNTIEDINKKFQVKSSDKILALSQLNFDLSVYDIFGMLSVGGTIIYPKNEHYLNPSYWADLIVKHNITIWNSVPALMKMLLTQLQTETSKREMPLRLVLLSGDWIPLNMPEQLAQQISEIEVICLGGATEASIWSIFHSFTEIKPHWSSIPYGKPLSNQSFRILDKNYRDCPVWVAGYIYIAGAGLAEGYYQDTELTEAKFFKHPFDGQRIYKTGDMGRYLPGGEIEFLGRADYQIKLNGHRIELGEIESAINKHPSVSAAVAFVDEGKNELCAVIEPATIEDYSEAMADLKFNELTSNIEAEVGYIADKLESVNLEEITELRNKASLISLLYAFQNLGFLDTDKYYDIEDFKKHKDIQEKYHWLIMPWLSSLTVAGLISQNERGLYRAELQVTEEQQRELWERLHSSWSEELGSIEIIDYIRINAQKLAEILRGNVDPLSLLYTEVDTSYTRALYIDNTMATYLNKCIGQFAKKIAAENPDRKLRILEIGAGSGATTEHVISSLEGYAFEYYFTDVTKYFFANAKKEFGEKEEVIIKSFDIDRDYLEQGFAPNSFDIVIGAYVLENAKDIEESLKRIEALLMPQGYLLFSAPFRDEEWLLVSQALMMTLPEDNLRDKVAFMKQETWLNILKQHGDNEAVKVIPEKNSRLSCLGLNLFIKQFKREREKINTEDIKQHISLYLPDYMKPKSVYFLDNIPLTSNGKIDRNKAQKAINIASNQDVDMDNTDLIDNELERVLSNVWCEALKLEKIGKNQNFYDFGADSLIMAQAATKIRNNMSLEIPFEAILRQMLNQPTIYDLVKYISQEKNKTTTENPADVKLDDTNNREGSFAYLQRYGGAADKRTRVMLHGVLGSVDCYRFLAPELVSQEQGEVLGIGISDLDKYCSLLPSETVDFLADHYTKLLLERKVNKLQLIGYSFSGVIAVEMAKRLTENGVEVEDVVIIDGGSMPVDIQEELMYELLFIDNIHVTLSDLGFSNNELLEKAFEKIMKDDKKTISIHDFEVVLNDTSADSSLNILNNLKNSTQKERFEIYEKLTEKNTGNIIPAPVIAKLYPIFKQSFCALQVIPDAYFGDIRYFSSKEKEGIFKYFKVLLKDWENVCLGDFTLEEIEGNHYTCIEERENAIELAKLIGSIYEVQD</sequence>
<dbReference type="GO" id="GO:0043041">
    <property type="term" value="P:amino acid activation for nonribosomal peptide biosynthetic process"/>
    <property type="evidence" value="ECO:0007669"/>
    <property type="project" value="TreeGrafter"/>
</dbReference>
<dbReference type="Gene3D" id="1.10.1200.10">
    <property type="entry name" value="ACP-like"/>
    <property type="match status" value="1"/>
</dbReference>
<dbReference type="InterPro" id="IPR042099">
    <property type="entry name" value="ANL_N_sf"/>
</dbReference>
<dbReference type="EMBL" id="ACXX02000007">
    <property type="protein sequence ID" value="EGD47572.1"/>
    <property type="molecule type" value="Genomic_DNA"/>
</dbReference>
<dbReference type="InterPro" id="IPR045851">
    <property type="entry name" value="AMP-bd_C_sf"/>
</dbReference>
<dbReference type="Proteomes" id="UP000003860">
    <property type="component" value="Unassembled WGS sequence"/>
</dbReference>
<dbReference type="Gene3D" id="3.40.50.150">
    <property type="entry name" value="Vaccinia Virus protein VP39"/>
    <property type="match status" value="1"/>
</dbReference>
<dbReference type="InterPro" id="IPR044894">
    <property type="entry name" value="TubC_N_sf"/>
</dbReference>
<dbReference type="FunFam" id="3.40.50.12780:FF:000012">
    <property type="entry name" value="Non-ribosomal peptide synthetase"/>
    <property type="match status" value="1"/>
</dbReference>
<dbReference type="Pfam" id="PF00975">
    <property type="entry name" value="Thioesterase"/>
    <property type="match status" value="1"/>
</dbReference>
<dbReference type="InterPro" id="IPR000873">
    <property type="entry name" value="AMP-dep_synth/lig_dom"/>
</dbReference>
<dbReference type="GO" id="GO:0017000">
    <property type="term" value="P:antibiotic biosynthetic process"/>
    <property type="evidence" value="ECO:0007669"/>
    <property type="project" value="UniProtKB-KW"/>
</dbReference>
<dbReference type="Gene3D" id="3.40.50.12780">
    <property type="entry name" value="N-terminal domain of ligase-like"/>
    <property type="match status" value="1"/>
</dbReference>
<keyword evidence="4" id="KW-0597">Phosphoprotein</keyword>
<dbReference type="GO" id="GO:0016874">
    <property type="term" value="F:ligase activity"/>
    <property type="evidence" value="ECO:0007669"/>
    <property type="project" value="UniProtKB-KW"/>
</dbReference>
<evidence type="ECO:0000313" key="8">
    <source>
        <dbReference type="EMBL" id="EGD47572.1"/>
    </source>
</evidence>
<dbReference type="SUPFAM" id="SSF53335">
    <property type="entry name" value="S-adenosyl-L-methionine-dependent methyltransferases"/>
    <property type="match status" value="1"/>
</dbReference>
<dbReference type="Gene3D" id="1.10.10.1830">
    <property type="entry name" value="Non-ribosomal peptide synthase, adenylation domain"/>
    <property type="match status" value="1"/>
</dbReference>
<keyword evidence="6" id="KW-0045">Antibiotic biosynthesis</keyword>
<dbReference type="FunFam" id="3.30.559.30:FF:000006">
    <property type="entry name" value="Yersiniabactin polyketide/non-ribosomal peptide synthetase"/>
    <property type="match status" value="1"/>
</dbReference>
<evidence type="ECO:0000256" key="3">
    <source>
        <dbReference type="ARBA" id="ARBA00022450"/>
    </source>
</evidence>
<dbReference type="RefSeq" id="WP_004619478.1">
    <property type="nucleotide sequence ID" value="NZ_ACXX02000007.1"/>
</dbReference>
<dbReference type="InterPro" id="IPR001242">
    <property type="entry name" value="Condensation_dom"/>
</dbReference>
<accession>F1TDD4</accession>
<dbReference type="InterPro" id="IPR041464">
    <property type="entry name" value="TubC_N"/>
</dbReference>
<dbReference type="PROSITE" id="PS00012">
    <property type="entry name" value="PHOSPHOPANTETHEINE"/>
    <property type="match status" value="1"/>
</dbReference>
<dbReference type="Pfam" id="PF00550">
    <property type="entry name" value="PP-binding"/>
    <property type="match status" value="1"/>
</dbReference>
<dbReference type="GO" id="GO:0009403">
    <property type="term" value="P:toxin biosynthetic process"/>
    <property type="evidence" value="ECO:0007669"/>
    <property type="project" value="UniProtKB-ARBA"/>
</dbReference>
<dbReference type="GO" id="GO:0008610">
    <property type="term" value="P:lipid biosynthetic process"/>
    <property type="evidence" value="ECO:0007669"/>
    <property type="project" value="UniProtKB-ARBA"/>
</dbReference>
<dbReference type="FunFam" id="3.30.559.10:FF:000023">
    <property type="entry name" value="Non-ribosomal peptide synthetase"/>
    <property type="match status" value="1"/>
</dbReference>
<dbReference type="Gene3D" id="3.30.300.30">
    <property type="match status" value="1"/>
</dbReference>
<dbReference type="PANTHER" id="PTHR45527">
    <property type="entry name" value="NONRIBOSOMAL PEPTIDE SYNTHETASE"/>
    <property type="match status" value="1"/>
</dbReference>
<dbReference type="InterPro" id="IPR029063">
    <property type="entry name" value="SAM-dependent_MTases_sf"/>
</dbReference>
<dbReference type="PROSITE" id="PS50075">
    <property type="entry name" value="CARRIER"/>
    <property type="match status" value="1"/>
</dbReference>
<dbReference type="Gene3D" id="3.40.50.1820">
    <property type="entry name" value="alpha/beta hydrolase"/>
    <property type="match status" value="1"/>
</dbReference>
<dbReference type="InterPro" id="IPR029058">
    <property type="entry name" value="AB_hydrolase_fold"/>
</dbReference>
<dbReference type="InterPro" id="IPR013217">
    <property type="entry name" value="Methyltransf_12"/>
</dbReference>
<dbReference type="SUPFAM" id="SSF47336">
    <property type="entry name" value="ACP-like"/>
    <property type="match status" value="1"/>
</dbReference>
<dbReference type="InterPro" id="IPR057737">
    <property type="entry name" value="Condensation_MtbB-like"/>
</dbReference>
<organism evidence="8 9">
    <name type="scientific">Ruminiclostridium papyrosolvens DSM 2782</name>
    <dbReference type="NCBI Taxonomy" id="588581"/>
    <lineage>
        <taxon>Bacteria</taxon>
        <taxon>Bacillati</taxon>
        <taxon>Bacillota</taxon>
        <taxon>Clostridia</taxon>
        <taxon>Eubacteriales</taxon>
        <taxon>Oscillospiraceae</taxon>
        <taxon>Ruminiclostridium</taxon>
    </lineage>
</organism>
<dbReference type="PANTHER" id="PTHR45527:SF10">
    <property type="entry name" value="PYOCHELIN SYNTHASE PCHF"/>
    <property type="match status" value="1"/>
</dbReference>
<evidence type="ECO:0000256" key="2">
    <source>
        <dbReference type="ARBA" id="ARBA00004924"/>
    </source>
</evidence>
<comment type="pathway">
    <text evidence="2">Siderophore biosynthesis.</text>
</comment>
<reference evidence="8" key="2">
    <citation type="submission" date="2011-01" db="EMBL/GenBank/DDBJ databases">
        <title>The Non-contiguous Finished genome of Clostridium papyrosolvens.</title>
        <authorList>
            <person name="Lucas S."/>
            <person name="Copeland A."/>
            <person name="Lapidus A."/>
            <person name="Cheng J.-F."/>
            <person name="Goodwin L."/>
            <person name="Pitluck S."/>
            <person name="Misra M."/>
            <person name="Chertkov O."/>
            <person name="Detter J.C."/>
            <person name="Han C."/>
            <person name="Tapia R."/>
            <person name="Land M."/>
            <person name="Hauser L."/>
            <person name="Kyrpides N."/>
            <person name="Ivanova N."/>
            <person name="Pagani I."/>
            <person name="Mouttaki H."/>
            <person name="He Z."/>
            <person name="Zhou J."/>
            <person name="Hemme C.L."/>
            <person name="Woyke T."/>
        </authorList>
    </citation>
    <scope>NUCLEOTIDE SEQUENCE [LARGE SCALE GENOMIC DNA]</scope>
    <source>
        <strain evidence="8">DSM 2782</strain>
    </source>
</reference>
<dbReference type="Pfam" id="PF18563">
    <property type="entry name" value="TubC_N"/>
    <property type="match status" value="1"/>
</dbReference>
<evidence type="ECO:0000256" key="5">
    <source>
        <dbReference type="ARBA" id="ARBA00022598"/>
    </source>
</evidence>
<dbReference type="InterPro" id="IPR023213">
    <property type="entry name" value="CAT-like_dom_sf"/>
</dbReference>
<reference evidence="8" key="1">
    <citation type="submission" date="2009-07" db="EMBL/GenBank/DDBJ databases">
        <authorList>
            <consortium name="US DOE Joint Genome Institute (JGI-PGF)"/>
            <person name="Lucas S."/>
            <person name="Copeland A."/>
            <person name="Lapidus A."/>
            <person name="Glavina del Rio T."/>
            <person name="Tice H."/>
            <person name="Bruce D."/>
            <person name="Goodwin L."/>
            <person name="Pitluck S."/>
            <person name="Larimer F."/>
            <person name="Land M.L."/>
            <person name="Mouttaki H."/>
            <person name="He Z."/>
            <person name="Zhou J."/>
            <person name="Hemme C.L."/>
        </authorList>
    </citation>
    <scope>NUCLEOTIDE SEQUENCE [LARGE SCALE GENOMIC DNA]</scope>
    <source>
        <strain evidence="8">DSM 2782</strain>
    </source>
</reference>
<dbReference type="Pfam" id="PF00501">
    <property type="entry name" value="AMP-binding"/>
    <property type="match status" value="1"/>
</dbReference>
<dbReference type="PROSITE" id="PS00455">
    <property type="entry name" value="AMP_BINDING"/>
    <property type="match status" value="1"/>
</dbReference>
<feature type="domain" description="Carrier" evidence="7">
    <location>
        <begin position="1415"/>
        <end position="1494"/>
    </location>
</feature>
<protein>
    <submittedName>
        <fullName evidence="8">Amino acid adenylation domain protein</fullName>
    </submittedName>
</protein>
<dbReference type="CDD" id="cd02440">
    <property type="entry name" value="AdoMet_MTases"/>
    <property type="match status" value="1"/>
</dbReference>
<dbReference type="GO" id="GO:0031177">
    <property type="term" value="F:phosphopantetheine binding"/>
    <property type="evidence" value="ECO:0007669"/>
    <property type="project" value="TreeGrafter"/>
</dbReference>
<dbReference type="Gene3D" id="3.30.559.30">
    <property type="entry name" value="Nonribosomal peptide synthetase, condensation domain"/>
    <property type="match status" value="1"/>
</dbReference>
<evidence type="ECO:0000256" key="4">
    <source>
        <dbReference type="ARBA" id="ARBA00022553"/>
    </source>
</evidence>
<keyword evidence="5" id="KW-0436">Ligase</keyword>
<dbReference type="NCBIfam" id="TIGR01733">
    <property type="entry name" value="AA-adenyl-dom"/>
    <property type="match status" value="1"/>
</dbReference>